<sequence length="170" mass="19001">MSTFIQHVTLNTGHNKPYNRFECRPETIKSCKELIKFALQVGSPVSLPDGDLCHLAFSCVADGRKLVITVYAPMSPHTKGKPFNHTGSNSAPLAICGIAPKSKDAKLWDLLIDTYTTVYPDEQVSCDRPQAPWLAVVVTPLVMQFMESMSVLADFERCMAWAWVEILKER</sequence>
<dbReference type="RefSeq" id="WP_147389481.1">
    <property type="nucleotide sequence ID" value="NZ_AQHF01000032.1"/>
</dbReference>
<proteinExistence type="predicted"/>
<evidence type="ECO:0000313" key="1">
    <source>
        <dbReference type="EMBL" id="MBE0348301.1"/>
    </source>
</evidence>
<dbReference type="Proteomes" id="UP000660708">
    <property type="component" value="Unassembled WGS sequence"/>
</dbReference>
<reference evidence="1 2" key="1">
    <citation type="submission" date="2015-06" db="EMBL/GenBank/DDBJ databases">
        <title>Genome sequence of Pseudoalteromonas peptidolytica.</title>
        <authorList>
            <person name="Xie B.-B."/>
            <person name="Rong J.-C."/>
            <person name="Qin Q.-L."/>
            <person name="Zhang Y.-Z."/>
        </authorList>
    </citation>
    <scope>NUCLEOTIDE SEQUENCE [LARGE SCALE GENOMIC DNA]</scope>
    <source>
        <strain evidence="1 2">F12-50-A1</strain>
    </source>
</reference>
<accession>A0A8I0T5B7</accession>
<evidence type="ECO:0000313" key="2">
    <source>
        <dbReference type="Proteomes" id="UP000660708"/>
    </source>
</evidence>
<name>A0A8I0T5B7_9GAMM</name>
<comment type="caution">
    <text evidence="1">The sequence shown here is derived from an EMBL/GenBank/DDBJ whole genome shotgun (WGS) entry which is preliminary data.</text>
</comment>
<keyword evidence="2" id="KW-1185">Reference proteome</keyword>
<organism evidence="1 2">
    <name type="scientific">Pseudoalteromonas peptidolytica F12-50-A1</name>
    <dbReference type="NCBI Taxonomy" id="1315280"/>
    <lineage>
        <taxon>Bacteria</taxon>
        <taxon>Pseudomonadati</taxon>
        <taxon>Pseudomonadota</taxon>
        <taxon>Gammaproteobacteria</taxon>
        <taxon>Alteromonadales</taxon>
        <taxon>Pseudoalteromonadaceae</taxon>
        <taxon>Pseudoalteromonas</taxon>
    </lineage>
</organism>
<dbReference type="AlphaFoldDB" id="A0A8I0T5B7"/>
<dbReference type="EMBL" id="AQHF01000032">
    <property type="protein sequence ID" value="MBE0348301.1"/>
    <property type="molecule type" value="Genomic_DNA"/>
</dbReference>
<protein>
    <submittedName>
        <fullName evidence="1">Uncharacterized protein</fullName>
    </submittedName>
</protein>
<gene>
    <name evidence="1" type="ORF">PPEP_a4593</name>
</gene>